<dbReference type="Proteomes" id="UP000193986">
    <property type="component" value="Unassembled WGS sequence"/>
</dbReference>
<name>A0A1Y2BJA4_9TREE</name>
<proteinExistence type="predicted"/>
<keyword evidence="2" id="KW-1185">Reference proteome</keyword>
<gene>
    <name evidence="1" type="ORF">BCR39DRAFT_503201</name>
</gene>
<sequence length="226" mass="25742">MGRVTANYPVPQSNEVAPYYSNSTSRQKCMSLDHDWRYSIRFLKDRASGSEMTIGQVLEDVVKNRFKTPNDSLMWCLDPSQDSDQSKDHKDARLSVCLTESCQLVRFCRWSENTPEWRVANTSLSVKAVMTDTRGTVCPHGFFLPARNFDDQINTSFKSKVYTNPNDAYEFWKMEGHEETPLDLATFKITGTYLYPAFLPNTLGLISGGVSVDFCLRMDVDNLSLL</sequence>
<organism evidence="1 2">
    <name type="scientific">Naematelia encephala</name>
    <dbReference type="NCBI Taxonomy" id="71784"/>
    <lineage>
        <taxon>Eukaryota</taxon>
        <taxon>Fungi</taxon>
        <taxon>Dikarya</taxon>
        <taxon>Basidiomycota</taxon>
        <taxon>Agaricomycotina</taxon>
        <taxon>Tremellomycetes</taxon>
        <taxon>Tremellales</taxon>
        <taxon>Naemateliaceae</taxon>
        <taxon>Naematelia</taxon>
    </lineage>
</organism>
<dbReference type="InParanoid" id="A0A1Y2BJA4"/>
<accession>A0A1Y2BJA4</accession>
<evidence type="ECO:0000313" key="1">
    <source>
        <dbReference type="EMBL" id="ORY34680.1"/>
    </source>
</evidence>
<dbReference type="EMBL" id="MCFC01000002">
    <property type="protein sequence ID" value="ORY34680.1"/>
    <property type="molecule type" value="Genomic_DNA"/>
</dbReference>
<dbReference type="AlphaFoldDB" id="A0A1Y2BJA4"/>
<reference evidence="1 2" key="1">
    <citation type="submission" date="2016-07" db="EMBL/GenBank/DDBJ databases">
        <title>Pervasive Adenine N6-methylation of Active Genes in Fungi.</title>
        <authorList>
            <consortium name="DOE Joint Genome Institute"/>
            <person name="Mondo S.J."/>
            <person name="Dannebaum R.O."/>
            <person name="Kuo R.C."/>
            <person name="Labutti K."/>
            <person name="Haridas S."/>
            <person name="Kuo A."/>
            <person name="Salamov A."/>
            <person name="Ahrendt S.R."/>
            <person name="Lipzen A."/>
            <person name="Sullivan W."/>
            <person name="Andreopoulos W.B."/>
            <person name="Clum A."/>
            <person name="Lindquist E."/>
            <person name="Daum C."/>
            <person name="Ramamoorthy G.K."/>
            <person name="Gryganskyi A."/>
            <person name="Culley D."/>
            <person name="Magnuson J.K."/>
            <person name="James T.Y."/>
            <person name="O'Malley M.A."/>
            <person name="Stajich J.E."/>
            <person name="Spatafora J.W."/>
            <person name="Visel A."/>
            <person name="Grigoriev I.V."/>
        </authorList>
    </citation>
    <scope>NUCLEOTIDE SEQUENCE [LARGE SCALE GENOMIC DNA]</scope>
    <source>
        <strain evidence="1 2">68-887.2</strain>
    </source>
</reference>
<protein>
    <submittedName>
        <fullName evidence="1">Uncharacterized protein</fullName>
    </submittedName>
</protein>
<comment type="caution">
    <text evidence="1">The sequence shown here is derived from an EMBL/GenBank/DDBJ whole genome shotgun (WGS) entry which is preliminary data.</text>
</comment>
<evidence type="ECO:0000313" key="2">
    <source>
        <dbReference type="Proteomes" id="UP000193986"/>
    </source>
</evidence>